<evidence type="ECO:0000256" key="5">
    <source>
        <dbReference type="ARBA" id="ARBA00022741"/>
    </source>
</evidence>
<dbReference type="GO" id="GO:1990077">
    <property type="term" value="C:primosome complex"/>
    <property type="evidence" value="ECO:0007669"/>
    <property type="project" value="UniProtKB-UniRule"/>
</dbReference>
<dbReference type="GO" id="GO:0005829">
    <property type="term" value="C:cytosol"/>
    <property type="evidence" value="ECO:0007669"/>
    <property type="project" value="TreeGrafter"/>
</dbReference>
<dbReference type="SUPFAM" id="SSF48024">
    <property type="entry name" value="N-terminal domain of DnaB helicase"/>
    <property type="match status" value="1"/>
</dbReference>
<dbReference type="EC" id="5.6.2.3" evidence="13 14"/>
<dbReference type="GO" id="GO:0016787">
    <property type="term" value="F:hydrolase activity"/>
    <property type="evidence" value="ECO:0007669"/>
    <property type="project" value="UniProtKB-KW"/>
</dbReference>
<comment type="subunit">
    <text evidence="2">Homohexamer.</text>
</comment>
<dbReference type="InterPro" id="IPR007694">
    <property type="entry name" value="DNA_helicase_DnaB-like_C"/>
</dbReference>
<proteinExistence type="inferred from homology"/>
<dbReference type="NCBIfam" id="NF006606">
    <property type="entry name" value="PRK09165.1"/>
    <property type="match status" value="1"/>
</dbReference>
<comment type="catalytic activity">
    <reaction evidence="12 14">
        <text>ATP + H2O = ADP + phosphate + H(+)</text>
        <dbReference type="Rhea" id="RHEA:13065"/>
        <dbReference type="ChEBI" id="CHEBI:15377"/>
        <dbReference type="ChEBI" id="CHEBI:15378"/>
        <dbReference type="ChEBI" id="CHEBI:30616"/>
        <dbReference type="ChEBI" id="CHEBI:43474"/>
        <dbReference type="ChEBI" id="CHEBI:456216"/>
        <dbReference type="EC" id="5.6.2.3"/>
    </reaction>
</comment>
<comment type="caution">
    <text evidence="16">The sequence shown here is derived from an EMBL/GenBank/DDBJ whole genome shotgun (WGS) entry which is preliminary data.</text>
</comment>
<dbReference type="NCBIfam" id="TIGR00665">
    <property type="entry name" value="DnaB"/>
    <property type="match status" value="1"/>
</dbReference>
<evidence type="ECO:0000256" key="6">
    <source>
        <dbReference type="ARBA" id="ARBA00022801"/>
    </source>
</evidence>
<dbReference type="Gene3D" id="1.10.860.10">
    <property type="entry name" value="DNAb Helicase, Chain A"/>
    <property type="match status" value="1"/>
</dbReference>
<dbReference type="AlphaFoldDB" id="A0A7W9YVA8"/>
<dbReference type="Proteomes" id="UP000535501">
    <property type="component" value="Unassembled WGS sequence"/>
</dbReference>
<accession>A0A7W9YVA8</accession>
<evidence type="ECO:0000313" key="17">
    <source>
        <dbReference type="Proteomes" id="UP000535501"/>
    </source>
</evidence>
<dbReference type="InterPro" id="IPR007692">
    <property type="entry name" value="DNA_helicase_DnaB"/>
</dbReference>
<dbReference type="Pfam" id="PF00772">
    <property type="entry name" value="DnaB"/>
    <property type="match status" value="1"/>
</dbReference>
<reference evidence="16 17" key="1">
    <citation type="submission" date="2020-08" db="EMBL/GenBank/DDBJ databases">
        <title>Genomic Encyclopedia of Type Strains, Phase IV (KMG-IV): sequencing the most valuable type-strain genomes for metagenomic binning, comparative biology and taxonomic classification.</title>
        <authorList>
            <person name="Goeker M."/>
        </authorList>
    </citation>
    <scope>NUCLEOTIDE SEQUENCE [LARGE SCALE GENOMIC DNA]</scope>
    <source>
        <strain evidence="16 17">DSM 102134</strain>
    </source>
</reference>
<evidence type="ECO:0000256" key="14">
    <source>
        <dbReference type="RuleBase" id="RU362085"/>
    </source>
</evidence>
<evidence type="ECO:0000256" key="3">
    <source>
        <dbReference type="ARBA" id="ARBA00022515"/>
    </source>
</evidence>
<evidence type="ECO:0000313" key="16">
    <source>
        <dbReference type="EMBL" id="MBB6179018.1"/>
    </source>
</evidence>
<keyword evidence="9 14" id="KW-0238">DNA-binding</keyword>
<dbReference type="PANTHER" id="PTHR30153">
    <property type="entry name" value="REPLICATIVE DNA HELICASE DNAB"/>
    <property type="match status" value="1"/>
</dbReference>
<evidence type="ECO:0000256" key="7">
    <source>
        <dbReference type="ARBA" id="ARBA00022806"/>
    </source>
</evidence>
<dbReference type="InterPro" id="IPR007693">
    <property type="entry name" value="DNA_helicase_DnaB-like_N"/>
</dbReference>
<evidence type="ECO:0000256" key="11">
    <source>
        <dbReference type="ARBA" id="ARBA00044932"/>
    </source>
</evidence>
<sequence>MDAMQDAVRKLTALSNKDAEPHYREAPNNIEAEQALLGAILVNNDAYYRVSDFLKPVHLYEPLHRKIFEVAGDIIRMGKTANPVTIKTFLPADERVGDLTVAQYLARLAAEAVSIINAEDYGRAIYDLALRRALITIGEDMVNIAYDAPLDMPPQTQIEDTERRLFELAETGRYDGGFQSFNDAVAQAIDMAGAAFERDGHLSGISTGIMSLDGKMGGLQRSDLIVLAGRPGMGKTSLATNIAYNIAAAYEPEVQADGSFKARNGGVVGFYSLEMSAEQLATRIISEQTEVSSSKIRRGDITEADFEKLVACSQMMQKVPLFIDQTGGISIAQLSARARRLKRQRGLDCLVVDYIQLMTGSGKGGDNRVQEITQITTGLKALGKELNVPIIALSQLSRQVESREDKRPQLSDLRESGSIEQDADVVLFVFREEYYVKNIEPRDPHDPKYPEWEAHMDKVKGTADVIIAKQRHGPTGTVKLAFQSEYTRFADLADPSFTQYEEH</sequence>
<dbReference type="PROSITE" id="PS51199">
    <property type="entry name" value="SF4_HELICASE"/>
    <property type="match status" value="1"/>
</dbReference>
<dbReference type="EMBL" id="JACHEJ010000002">
    <property type="protein sequence ID" value="MBB6179018.1"/>
    <property type="molecule type" value="Genomic_DNA"/>
</dbReference>
<comment type="function">
    <text evidence="11 14">The main replicative DNA helicase, it participates in initiation and elongation during chromosome replication. Travels ahead of the DNA replisome, separating dsDNA into templates for DNA synthesis. A processive ATP-dependent 5'-3' DNA helicase it has DNA-dependent ATPase activity.</text>
</comment>
<evidence type="ECO:0000256" key="8">
    <source>
        <dbReference type="ARBA" id="ARBA00022840"/>
    </source>
</evidence>
<dbReference type="SUPFAM" id="SSF52540">
    <property type="entry name" value="P-loop containing nucleoside triphosphate hydrolases"/>
    <property type="match status" value="1"/>
</dbReference>
<evidence type="ECO:0000256" key="13">
    <source>
        <dbReference type="NCBIfam" id="TIGR00665"/>
    </source>
</evidence>
<dbReference type="PANTHER" id="PTHR30153:SF2">
    <property type="entry name" value="REPLICATIVE DNA HELICASE"/>
    <property type="match status" value="1"/>
</dbReference>
<evidence type="ECO:0000256" key="10">
    <source>
        <dbReference type="ARBA" id="ARBA00023235"/>
    </source>
</evidence>
<feature type="domain" description="SF4 helicase" evidence="15">
    <location>
        <begin position="198"/>
        <end position="496"/>
    </location>
</feature>
<keyword evidence="5 14" id="KW-0547">Nucleotide-binding</keyword>
<organism evidence="16 17">
    <name type="scientific">Pseudorhizobium flavum</name>
    <dbReference type="NCBI Taxonomy" id="1335061"/>
    <lineage>
        <taxon>Bacteria</taxon>
        <taxon>Pseudomonadati</taxon>
        <taxon>Pseudomonadota</taxon>
        <taxon>Alphaproteobacteria</taxon>
        <taxon>Hyphomicrobiales</taxon>
        <taxon>Rhizobiaceae</taxon>
        <taxon>Rhizobium/Agrobacterium group</taxon>
        <taxon>Pseudorhizobium</taxon>
    </lineage>
</organism>
<dbReference type="InterPro" id="IPR027417">
    <property type="entry name" value="P-loop_NTPase"/>
</dbReference>
<evidence type="ECO:0000256" key="1">
    <source>
        <dbReference type="ARBA" id="ARBA00008428"/>
    </source>
</evidence>
<dbReference type="GO" id="GO:0003677">
    <property type="term" value="F:DNA binding"/>
    <property type="evidence" value="ECO:0007669"/>
    <property type="project" value="UniProtKB-UniRule"/>
</dbReference>
<dbReference type="Pfam" id="PF03796">
    <property type="entry name" value="DnaB_C"/>
    <property type="match status" value="1"/>
</dbReference>
<keyword evidence="17" id="KW-1185">Reference proteome</keyword>
<keyword evidence="4 14" id="KW-0235">DNA replication</keyword>
<evidence type="ECO:0000256" key="9">
    <source>
        <dbReference type="ARBA" id="ARBA00023125"/>
    </source>
</evidence>
<dbReference type="GO" id="GO:0006269">
    <property type="term" value="P:DNA replication, synthesis of primer"/>
    <property type="evidence" value="ECO:0007669"/>
    <property type="project" value="UniProtKB-UniRule"/>
</dbReference>
<evidence type="ECO:0000256" key="12">
    <source>
        <dbReference type="ARBA" id="ARBA00048954"/>
    </source>
</evidence>
<evidence type="ECO:0000256" key="4">
    <source>
        <dbReference type="ARBA" id="ARBA00022705"/>
    </source>
</evidence>
<keyword evidence="3 14" id="KW-0639">Primosome</keyword>
<dbReference type="InterPro" id="IPR003593">
    <property type="entry name" value="AAA+_ATPase"/>
</dbReference>
<dbReference type="InterPro" id="IPR036185">
    <property type="entry name" value="DNA_heli_DnaB-like_N_sf"/>
</dbReference>
<dbReference type="GO" id="GO:0043139">
    <property type="term" value="F:5'-3' DNA helicase activity"/>
    <property type="evidence" value="ECO:0007669"/>
    <property type="project" value="UniProtKB-EC"/>
</dbReference>
<keyword evidence="6 14" id="KW-0378">Hydrolase</keyword>
<dbReference type="InterPro" id="IPR016136">
    <property type="entry name" value="DNA_helicase_N/primase_C"/>
</dbReference>
<keyword evidence="7 14" id="KW-0347">Helicase</keyword>
<keyword evidence="8 14" id="KW-0067">ATP-binding</keyword>
<dbReference type="GO" id="GO:0005524">
    <property type="term" value="F:ATP binding"/>
    <property type="evidence" value="ECO:0007669"/>
    <property type="project" value="UniProtKB-UniRule"/>
</dbReference>
<comment type="similarity">
    <text evidence="1 14">Belongs to the helicase family. DnaB subfamily.</text>
</comment>
<dbReference type="CDD" id="cd00984">
    <property type="entry name" value="DnaB_C"/>
    <property type="match status" value="1"/>
</dbReference>
<gene>
    <name evidence="16" type="ORF">HNQ75_000972</name>
</gene>
<name>A0A7W9YVA8_9HYPH</name>
<keyword evidence="10" id="KW-0413">Isomerase</keyword>
<evidence type="ECO:0000259" key="15">
    <source>
        <dbReference type="PROSITE" id="PS51199"/>
    </source>
</evidence>
<dbReference type="Gene3D" id="3.40.50.300">
    <property type="entry name" value="P-loop containing nucleotide triphosphate hydrolases"/>
    <property type="match status" value="1"/>
</dbReference>
<dbReference type="SMART" id="SM00382">
    <property type="entry name" value="AAA"/>
    <property type="match status" value="1"/>
</dbReference>
<evidence type="ECO:0000256" key="2">
    <source>
        <dbReference type="ARBA" id="ARBA00011643"/>
    </source>
</evidence>
<protein>
    <recommendedName>
        <fullName evidence="13 14">Replicative DNA helicase</fullName>
        <ecNumber evidence="13 14">5.6.2.3</ecNumber>
    </recommendedName>
</protein>